<dbReference type="EMBL" id="JBHUDM010000003">
    <property type="protein sequence ID" value="MFD1642783.1"/>
    <property type="molecule type" value="Genomic_DNA"/>
</dbReference>
<evidence type="ECO:0008006" key="4">
    <source>
        <dbReference type="Google" id="ProtNLM"/>
    </source>
</evidence>
<evidence type="ECO:0000313" key="2">
    <source>
        <dbReference type="EMBL" id="MFD1642783.1"/>
    </source>
</evidence>
<feature type="compositionally biased region" description="Acidic residues" evidence="1">
    <location>
        <begin position="8"/>
        <end position="18"/>
    </location>
</feature>
<accession>A0ABD6DB11</accession>
<proteinExistence type="predicted"/>
<organism evidence="2 3">
    <name type="scientific">Halohasta litorea</name>
    <dbReference type="NCBI Taxonomy" id="869891"/>
    <lineage>
        <taxon>Archaea</taxon>
        <taxon>Methanobacteriati</taxon>
        <taxon>Methanobacteriota</taxon>
        <taxon>Stenosarchaea group</taxon>
        <taxon>Halobacteria</taxon>
        <taxon>Halobacteriales</taxon>
        <taxon>Haloferacaceae</taxon>
        <taxon>Halohasta</taxon>
    </lineage>
</organism>
<dbReference type="Pfam" id="PF24461">
    <property type="entry name" value="DUF7576"/>
    <property type="match status" value="1"/>
</dbReference>
<reference evidence="2 3" key="1">
    <citation type="journal article" date="2019" name="Int. J. Syst. Evol. Microbiol.">
        <title>The Global Catalogue of Microorganisms (GCM) 10K type strain sequencing project: providing services to taxonomists for standard genome sequencing and annotation.</title>
        <authorList>
            <consortium name="The Broad Institute Genomics Platform"/>
            <consortium name="The Broad Institute Genome Sequencing Center for Infectious Disease"/>
            <person name="Wu L."/>
            <person name="Ma J."/>
        </authorList>
    </citation>
    <scope>NUCLEOTIDE SEQUENCE [LARGE SCALE GENOMIC DNA]</scope>
    <source>
        <strain evidence="2 3">CGMCC 1.10593</strain>
    </source>
</reference>
<evidence type="ECO:0000256" key="1">
    <source>
        <dbReference type="SAM" id="MobiDB-lite"/>
    </source>
</evidence>
<gene>
    <name evidence="2" type="ORF">ACFSBW_12945</name>
</gene>
<feature type="region of interest" description="Disordered" evidence="1">
    <location>
        <begin position="1"/>
        <end position="21"/>
    </location>
</feature>
<dbReference type="InterPro" id="IPR055998">
    <property type="entry name" value="DUF7576"/>
</dbReference>
<dbReference type="Proteomes" id="UP001597052">
    <property type="component" value="Unassembled WGS sequence"/>
</dbReference>
<comment type="caution">
    <text evidence="2">The sequence shown here is derived from an EMBL/GenBank/DDBJ whole genome shotgun (WGS) entry which is preliminary data.</text>
</comment>
<protein>
    <recommendedName>
        <fullName evidence="4">TRASH domain-containing protein</fullName>
    </recommendedName>
</protein>
<name>A0ABD6DB11_9EURY</name>
<dbReference type="RefSeq" id="WP_256396181.1">
    <property type="nucleotide sequence ID" value="NZ_JANHDJ010000003.1"/>
</dbReference>
<sequence>MVDPTSDIGEDVTEDNAPECEQCSETIVQSTSHRVVTAVEDGRAVHHHFCSDGCRDEWQAA</sequence>
<dbReference type="AlphaFoldDB" id="A0ABD6DB11"/>
<evidence type="ECO:0000313" key="3">
    <source>
        <dbReference type="Proteomes" id="UP001597052"/>
    </source>
</evidence>
<keyword evidence="3" id="KW-1185">Reference proteome</keyword>